<dbReference type="InterPro" id="IPR015797">
    <property type="entry name" value="NUDIX_hydrolase-like_dom_sf"/>
</dbReference>
<dbReference type="Gene3D" id="3.90.79.10">
    <property type="entry name" value="Nucleoside Triphosphate Pyrophosphohydrolase"/>
    <property type="match status" value="1"/>
</dbReference>
<dbReference type="PANTHER" id="PTHR11839">
    <property type="entry name" value="UDP/ADP-SUGAR PYROPHOSPHATASE"/>
    <property type="match status" value="1"/>
</dbReference>
<evidence type="ECO:0000256" key="6">
    <source>
        <dbReference type="ARBA" id="ARBA00032162"/>
    </source>
</evidence>
<dbReference type="PROSITE" id="PS00893">
    <property type="entry name" value="NUDIX_BOX"/>
    <property type="match status" value="1"/>
</dbReference>
<comment type="similarity">
    <text evidence="3">Belongs to the Nudix hydrolase family. NudK subfamily.</text>
</comment>
<dbReference type="SUPFAM" id="SSF55811">
    <property type="entry name" value="Nudix"/>
    <property type="match status" value="1"/>
</dbReference>
<dbReference type="InterPro" id="IPR000086">
    <property type="entry name" value="NUDIX_hydrolase_dom"/>
</dbReference>
<evidence type="ECO:0000313" key="10">
    <source>
        <dbReference type="Proteomes" id="UP001500279"/>
    </source>
</evidence>
<comment type="catalytic activity">
    <reaction evidence="1">
        <text>GDP-alpha-D-mannose + H2O = alpha-D-mannose 1-phosphate + GMP + 2 H(+)</text>
        <dbReference type="Rhea" id="RHEA:27978"/>
        <dbReference type="ChEBI" id="CHEBI:15377"/>
        <dbReference type="ChEBI" id="CHEBI:15378"/>
        <dbReference type="ChEBI" id="CHEBI:57527"/>
        <dbReference type="ChEBI" id="CHEBI:58115"/>
        <dbReference type="ChEBI" id="CHEBI:58409"/>
    </reaction>
</comment>
<keyword evidence="10" id="KW-1185">Reference proteome</keyword>
<evidence type="ECO:0000256" key="3">
    <source>
        <dbReference type="ARBA" id="ARBA00007275"/>
    </source>
</evidence>
<dbReference type="RefSeq" id="WP_141285371.1">
    <property type="nucleotide sequence ID" value="NZ_BAAAEW010000020.1"/>
</dbReference>
<evidence type="ECO:0000256" key="1">
    <source>
        <dbReference type="ARBA" id="ARBA00000847"/>
    </source>
</evidence>
<dbReference type="InterPro" id="IPR020084">
    <property type="entry name" value="NUDIX_hydrolase_CS"/>
</dbReference>
<name>A0ABN1K475_9BURK</name>
<gene>
    <name evidence="9" type="ORF">GCM10009107_30510</name>
</gene>
<feature type="domain" description="Nudix hydrolase" evidence="8">
    <location>
        <begin position="53"/>
        <end position="190"/>
    </location>
</feature>
<protein>
    <recommendedName>
        <fullName evidence="4">GDP-mannose pyrophosphatase</fullName>
    </recommendedName>
    <alternativeName>
        <fullName evidence="6">GDP-mannose hydrolase</fullName>
    </alternativeName>
    <alternativeName>
        <fullName evidence="7">GDPMK</fullName>
    </alternativeName>
</protein>
<evidence type="ECO:0000256" key="5">
    <source>
        <dbReference type="ARBA" id="ARBA00022801"/>
    </source>
</evidence>
<proteinExistence type="inferred from homology"/>
<dbReference type="EMBL" id="BAAAEW010000020">
    <property type="protein sequence ID" value="GAA0754225.1"/>
    <property type="molecule type" value="Genomic_DNA"/>
</dbReference>
<dbReference type="Proteomes" id="UP001500279">
    <property type="component" value="Unassembled WGS sequence"/>
</dbReference>
<evidence type="ECO:0000256" key="7">
    <source>
        <dbReference type="ARBA" id="ARBA00032272"/>
    </source>
</evidence>
<dbReference type="Pfam" id="PF00293">
    <property type="entry name" value="NUDIX"/>
    <property type="match status" value="1"/>
</dbReference>
<evidence type="ECO:0000313" key="9">
    <source>
        <dbReference type="EMBL" id="GAA0754225.1"/>
    </source>
</evidence>
<accession>A0ABN1K475</accession>
<dbReference type="GO" id="GO:0016787">
    <property type="term" value="F:hydrolase activity"/>
    <property type="evidence" value="ECO:0007669"/>
    <property type="project" value="UniProtKB-KW"/>
</dbReference>
<organism evidence="9 10">
    <name type="scientific">Ideonella azotifigens</name>
    <dbReference type="NCBI Taxonomy" id="513160"/>
    <lineage>
        <taxon>Bacteria</taxon>
        <taxon>Pseudomonadati</taxon>
        <taxon>Pseudomonadota</taxon>
        <taxon>Betaproteobacteria</taxon>
        <taxon>Burkholderiales</taxon>
        <taxon>Sphaerotilaceae</taxon>
        <taxon>Ideonella</taxon>
    </lineage>
</organism>
<evidence type="ECO:0000256" key="4">
    <source>
        <dbReference type="ARBA" id="ARBA00016377"/>
    </source>
</evidence>
<dbReference type="PROSITE" id="PS51462">
    <property type="entry name" value="NUDIX"/>
    <property type="match status" value="1"/>
</dbReference>
<evidence type="ECO:0000256" key="2">
    <source>
        <dbReference type="ARBA" id="ARBA00001946"/>
    </source>
</evidence>
<comment type="cofactor">
    <cofactor evidence="2">
        <name>Mg(2+)</name>
        <dbReference type="ChEBI" id="CHEBI:18420"/>
    </cofactor>
</comment>
<reference evidence="9 10" key="1">
    <citation type="journal article" date="2019" name="Int. J. Syst. Evol. Microbiol.">
        <title>The Global Catalogue of Microorganisms (GCM) 10K type strain sequencing project: providing services to taxonomists for standard genome sequencing and annotation.</title>
        <authorList>
            <consortium name="The Broad Institute Genomics Platform"/>
            <consortium name="The Broad Institute Genome Sequencing Center for Infectious Disease"/>
            <person name="Wu L."/>
            <person name="Ma J."/>
        </authorList>
    </citation>
    <scope>NUCLEOTIDE SEQUENCE [LARGE SCALE GENOMIC DNA]</scope>
    <source>
        <strain evidence="9 10">JCM 15503</strain>
    </source>
</reference>
<evidence type="ECO:0000259" key="8">
    <source>
        <dbReference type="PROSITE" id="PS51462"/>
    </source>
</evidence>
<dbReference type="PANTHER" id="PTHR11839:SF18">
    <property type="entry name" value="NUDIX HYDROLASE DOMAIN-CONTAINING PROTEIN"/>
    <property type="match status" value="1"/>
</dbReference>
<comment type="caution">
    <text evidence="9">The sequence shown here is derived from an EMBL/GenBank/DDBJ whole genome shotgun (WGS) entry which is preliminary data.</text>
</comment>
<keyword evidence="5 9" id="KW-0378">Hydrolase</keyword>
<sequence length="210" mass="23293">MALPDGTGDSQHAAPEAHLVERTLSSKQAYVGHFLDVRADKIALPDGGEASREYIVHPGAVVIVPMLDDGRLVLERQYRYPLQQVLLEFPAGKLDPGESRVVAAMRELAEETGYRAAEWACAGVLHNAAAYSNEFIEIWFARGLTLGERQLDYGELIDLCLMQESELDSLAARGELTDAKTLICLLWLQKWRSGQWTLDWQPTAKLASCP</sequence>